<comment type="similarity">
    <text evidence="2">Belongs to the terpene synthase family.</text>
</comment>
<dbReference type="Pfam" id="PF19086">
    <property type="entry name" value="Terpene_syn_C_2"/>
    <property type="match status" value="1"/>
</dbReference>
<comment type="caution">
    <text evidence="4">The sequence shown here is derived from an EMBL/GenBank/DDBJ whole genome shotgun (WGS) entry which is preliminary data.</text>
</comment>
<dbReference type="GO" id="GO:0016829">
    <property type="term" value="F:lyase activity"/>
    <property type="evidence" value="ECO:0007669"/>
    <property type="project" value="UniProtKB-KW"/>
</dbReference>
<evidence type="ECO:0000313" key="5">
    <source>
        <dbReference type="Proteomes" id="UP001596139"/>
    </source>
</evidence>
<dbReference type="Proteomes" id="UP001596139">
    <property type="component" value="Unassembled WGS sequence"/>
</dbReference>
<dbReference type="EC" id="4.2.3.-" evidence="2"/>
<keyword evidence="2" id="KW-0479">Metal-binding</keyword>
<keyword evidence="1 2" id="KW-0456">Lyase</keyword>
<dbReference type="Gene3D" id="1.10.600.10">
    <property type="entry name" value="Farnesyl Diphosphate Synthase"/>
    <property type="match status" value="1"/>
</dbReference>
<dbReference type="SFLD" id="SFLDG01020">
    <property type="entry name" value="Terpene_Cyclase_Like_2"/>
    <property type="match status" value="1"/>
</dbReference>
<feature type="compositionally biased region" description="Low complexity" evidence="3">
    <location>
        <begin position="357"/>
        <end position="372"/>
    </location>
</feature>
<gene>
    <name evidence="4" type="ORF">ACFP4F_22275</name>
</gene>
<dbReference type="InterPro" id="IPR048128">
    <property type="entry name" value="Isoafr/prist_syn"/>
</dbReference>
<dbReference type="SUPFAM" id="SSF48576">
    <property type="entry name" value="Terpenoid synthases"/>
    <property type="match status" value="1"/>
</dbReference>
<dbReference type="SFLD" id="SFLDS00005">
    <property type="entry name" value="Isoprenoid_Synthase_Type_I"/>
    <property type="match status" value="1"/>
</dbReference>
<dbReference type="NCBIfam" id="NF041624">
    <property type="entry name" value="isoafr_syn"/>
    <property type="match status" value="1"/>
</dbReference>
<proteinExistence type="inferred from homology"/>
<organism evidence="4 5">
    <name type="scientific">Streptomyces ochraceiscleroticus</name>
    <dbReference type="NCBI Taxonomy" id="47761"/>
    <lineage>
        <taxon>Bacteria</taxon>
        <taxon>Bacillati</taxon>
        <taxon>Actinomycetota</taxon>
        <taxon>Actinomycetes</taxon>
        <taxon>Kitasatosporales</taxon>
        <taxon>Streptomycetaceae</taxon>
        <taxon>Streptomyces</taxon>
    </lineage>
</organism>
<sequence length="380" mass="42170">MNDPIIAEAAPLLPVPRRAAPLSVPFPARLNPGVETARRHTLGWLHGYGILSGEAATAEYDALRLDRLMAYFYPDADADELALATDFNAWFFLFDDQFDGPLGQCPEAVAHFVDRVVRTMDDAPDLLLPEEPDSPLVAGYRDIWQRITEGTPRVWQLRFKGHWERYLSAYHWEAQNRTRKGVLPLEQYLKGRRDSIGVQPCLDFAERCGGYVLPRELHGRPPLAELRRLAAEAVIFVNDIVSVDKELAAGDVNNSVIILHRSTGCTLDQAVRRIARTANARVEQFQELTGVLPATLRELGMPADVHDHVAHYVASMRHLISGNLVWSRETPRYDDSGTAAVRSRPWADLFAAADPGVPAAGQRAQAAGRGVPVPRPPVES</sequence>
<reference evidence="5" key="1">
    <citation type="journal article" date="2019" name="Int. J. Syst. Evol. Microbiol.">
        <title>The Global Catalogue of Microorganisms (GCM) 10K type strain sequencing project: providing services to taxonomists for standard genome sequencing and annotation.</title>
        <authorList>
            <consortium name="The Broad Institute Genomics Platform"/>
            <consortium name="The Broad Institute Genome Sequencing Center for Infectious Disease"/>
            <person name="Wu L."/>
            <person name="Ma J."/>
        </authorList>
    </citation>
    <scope>NUCLEOTIDE SEQUENCE [LARGE SCALE GENOMIC DNA]</scope>
    <source>
        <strain evidence="5">CGMCC 1.15180</strain>
    </source>
</reference>
<dbReference type="EMBL" id="JBHSPX010000007">
    <property type="protein sequence ID" value="MFC6065246.1"/>
    <property type="molecule type" value="Genomic_DNA"/>
</dbReference>
<accession>A0ABW1MPE9</accession>
<dbReference type="PANTHER" id="PTHR35201">
    <property type="entry name" value="TERPENE SYNTHASE"/>
    <property type="match status" value="1"/>
</dbReference>
<keyword evidence="2" id="KW-0460">Magnesium</keyword>
<evidence type="ECO:0000256" key="1">
    <source>
        <dbReference type="ARBA" id="ARBA00023239"/>
    </source>
</evidence>
<evidence type="ECO:0000256" key="3">
    <source>
        <dbReference type="SAM" id="MobiDB-lite"/>
    </source>
</evidence>
<evidence type="ECO:0000313" key="4">
    <source>
        <dbReference type="EMBL" id="MFC6065246.1"/>
    </source>
</evidence>
<evidence type="ECO:0000256" key="2">
    <source>
        <dbReference type="RuleBase" id="RU366034"/>
    </source>
</evidence>
<comment type="cofactor">
    <cofactor evidence="2">
        <name>Mg(2+)</name>
        <dbReference type="ChEBI" id="CHEBI:18420"/>
    </cofactor>
</comment>
<name>A0ABW1MPE9_9ACTN</name>
<dbReference type="RefSeq" id="WP_063761876.1">
    <property type="nucleotide sequence ID" value="NZ_JBHSPX010000007.1"/>
</dbReference>
<dbReference type="InterPro" id="IPR034686">
    <property type="entry name" value="Terpene_cyclase-like_2"/>
</dbReference>
<keyword evidence="5" id="KW-1185">Reference proteome</keyword>
<feature type="region of interest" description="Disordered" evidence="3">
    <location>
        <begin position="357"/>
        <end position="380"/>
    </location>
</feature>
<dbReference type="PANTHER" id="PTHR35201:SF4">
    <property type="entry name" value="BETA-PINACENE SYNTHASE-RELATED"/>
    <property type="match status" value="1"/>
</dbReference>
<protein>
    <recommendedName>
        <fullName evidence="2">Terpene synthase</fullName>
        <ecNumber evidence="2">4.2.3.-</ecNumber>
    </recommendedName>
</protein>
<dbReference type="InterPro" id="IPR008949">
    <property type="entry name" value="Isoprenoid_synthase_dom_sf"/>
</dbReference>